<gene>
    <name evidence="2" type="primary">YOD1_1</name>
    <name evidence="2" type="ORF">MHBO_000475</name>
</gene>
<feature type="domain" description="C2H2-type" evidence="1">
    <location>
        <begin position="24"/>
        <end position="46"/>
    </location>
</feature>
<dbReference type="PROSITE" id="PS00028">
    <property type="entry name" value="ZINC_FINGER_C2H2_1"/>
    <property type="match status" value="1"/>
</dbReference>
<evidence type="ECO:0000259" key="1">
    <source>
        <dbReference type="PROSITE" id="PS00028"/>
    </source>
</evidence>
<proteinExistence type="predicted"/>
<dbReference type="GO" id="GO:0008483">
    <property type="term" value="F:transaminase activity"/>
    <property type="evidence" value="ECO:0007669"/>
    <property type="project" value="UniProtKB-KW"/>
</dbReference>
<evidence type="ECO:0000313" key="3">
    <source>
        <dbReference type="Proteomes" id="UP001439008"/>
    </source>
</evidence>
<comment type="caution">
    <text evidence="2">The sequence shown here is derived from an EMBL/GenBank/DDBJ whole genome shotgun (WGS) entry which is preliminary data.</text>
</comment>
<name>A0ABV2AFQ0_9EUKA</name>
<dbReference type="EMBL" id="JBDODL010000075">
    <property type="protein sequence ID" value="MES1918510.1"/>
    <property type="molecule type" value="Genomic_DNA"/>
</dbReference>
<protein>
    <submittedName>
        <fullName evidence="2">Aminotransferase</fullName>
    </submittedName>
</protein>
<keyword evidence="2" id="KW-0808">Transferase</keyword>
<reference evidence="2 3" key="1">
    <citation type="journal article" date="2024" name="BMC Biol.">
        <title>Comparative genomics of Ascetosporea gives new insight into the evolutionary basis for animal parasitism in Rhizaria.</title>
        <authorList>
            <person name="Hiltunen Thoren M."/>
            <person name="Onut-Brannstrom I."/>
            <person name="Alfjorden A."/>
            <person name="Peckova H."/>
            <person name="Swords F."/>
            <person name="Hooper C."/>
            <person name="Holzer A.S."/>
            <person name="Bass D."/>
            <person name="Burki F."/>
        </authorList>
    </citation>
    <scope>NUCLEOTIDE SEQUENCE [LARGE SCALE GENOMIC DNA]</scope>
    <source>
        <strain evidence="2">20-A016</strain>
    </source>
</reference>
<dbReference type="InterPro" id="IPR013087">
    <property type="entry name" value="Znf_C2H2_type"/>
</dbReference>
<dbReference type="Pfam" id="PF24560">
    <property type="entry name" value="zf-C2H2_OTU1_C"/>
    <property type="match status" value="1"/>
</dbReference>
<keyword evidence="2" id="KW-0032">Aminotransferase</keyword>
<sequence>MQNFAAQLKEQNQFVDQKNYTLRCLVCRRCFVGNEEAVKHGSETGHSNFAEFIN</sequence>
<organism evidence="2 3">
    <name type="scientific">Bonamia ostreae</name>
    <dbReference type="NCBI Taxonomy" id="126728"/>
    <lineage>
        <taxon>Eukaryota</taxon>
        <taxon>Sar</taxon>
        <taxon>Rhizaria</taxon>
        <taxon>Endomyxa</taxon>
        <taxon>Ascetosporea</taxon>
        <taxon>Haplosporida</taxon>
        <taxon>Bonamia</taxon>
    </lineage>
</organism>
<evidence type="ECO:0000313" key="2">
    <source>
        <dbReference type="EMBL" id="MES1918510.1"/>
    </source>
</evidence>
<keyword evidence="3" id="KW-1185">Reference proteome</keyword>
<accession>A0ABV2AFQ0</accession>
<dbReference type="Proteomes" id="UP001439008">
    <property type="component" value="Unassembled WGS sequence"/>
</dbReference>
<dbReference type="InterPro" id="IPR057766">
    <property type="entry name" value="Znf-C2H2_OTU1-like_C"/>
</dbReference>